<evidence type="ECO:0000256" key="2">
    <source>
        <dbReference type="ARBA" id="ARBA00023125"/>
    </source>
</evidence>
<keyword evidence="3" id="KW-0804">Transcription</keyword>
<dbReference type="PROSITE" id="PS50949">
    <property type="entry name" value="HTH_GNTR"/>
    <property type="match status" value="1"/>
</dbReference>
<dbReference type="SUPFAM" id="SSF46785">
    <property type="entry name" value="Winged helix' DNA-binding domain"/>
    <property type="match status" value="1"/>
</dbReference>
<dbReference type="GO" id="GO:0003677">
    <property type="term" value="F:DNA binding"/>
    <property type="evidence" value="ECO:0007669"/>
    <property type="project" value="UniProtKB-KW"/>
</dbReference>
<dbReference type="PANTHER" id="PTHR43537:SF24">
    <property type="entry name" value="GLUCONATE OPERON TRANSCRIPTIONAL REPRESSOR"/>
    <property type="match status" value="1"/>
</dbReference>
<protein>
    <submittedName>
        <fullName evidence="5">GntR family transcriptional regulator</fullName>
    </submittedName>
</protein>
<gene>
    <name evidence="5" type="ORF">F7O84_06615</name>
</gene>
<dbReference type="OrthoDB" id="9781630at2"/>
<keyword evidence="1" id="KW-0805">Transcription regulation</keyword>
<reference evidence="5 6" key="2">
    <citation type="submission" date="2020-02" db="EMBL/GenBank/DDBJ databases">
        <title>Candidatus Galacturonibacter soehngenii shows hetero-acetogenic catabolism of galacturonic acid but lacks a canonical carbon monoxide dehydrogenase/acetyl-CoA synthase complex.</title>
        <authorList>
            <person name="Diender M."/>
            <person name="Stouten G.R."/>
            <person name="Petersen J.F."/>
            <person name="Nielsen P.H."/>
            <person name="Dueholm M.S."/>
            <person name="Pronk J.T."/>
            <person name="Van Loosdrecht M.C.M."/>
        </authorList>
    </citation>
    <scope>NUCLEOTIDE SEQUENCE [LARGE SCALE GENOMIC DNA]</scope>
    <source>
        <strain evidence="5">GalUA</strain>
    </source>
</reference>
<evidence type="ECO:0000256" key="1">
    <source>
        <dbReference type="ARBA" id="ARBA00023015"/>
    </source>
</evidence>
<evidence type="ECO:0000313" key="5">
    <source>
        <dbReference type="EMBL" id="KAB1440047.1"/>
    </source>
</evidence>
<dbReference type="SUPFAM" id="SSF48008">
    <property type="entry name" value="GntR ligand-binding domain-like"/>
    <property type="match status" value="1"/>
</dbReference>
<dbReference type="SMART" id="SM00895">
    <property type="entry name" value="FCD"/>
    <property type="match status" value="1"/>
</dbReference>
<dbReference type="GO" id="GO:0003700">
    <property type="term" value="F:DNA-binding transcription factor activity"/>
    <property type="evidence" value="ECO:0007669"/>
    <property type="project" value="InterPro"/>
</dbReference>
<dbReference type="PANTHER" id="PTHR43537">
    <property type="entry name" value="TRANSCRIPTIONAL REGULATOR, GNTR FAMILY"/>
    <property type="match status" value="1"/>
</dbReference>
<dbReference type="InterPro" id="IPR008920">
    <property type="entry name" value="TF_FadR/GntR_C"/>
</dbReference>
<keyword evidence="2" id="KW-0238">DNA-binding</keyword>
<reference evidence="5 6" key="1">
    <citation type="submission" date="2019-09" db="EMBL/GenBank/DDBJ databases">
        <authorList>
            <person name="Valk L.C."/>
        </authorList>
    </citation>
    <scope>NUCLEOTIDE SEQUENCE [LARGE SCALE GENOMIC DNA]</scope>
    <source>
        <strain evidence="5">GalUA</strain>
    </source>
</reference>
<dbReference type="Pfam" id="PF00392">
    <property type="entry name" value="GntR"/>
    <property type="match status" value="1"/>
</dbReference>
<dbReference type="SMART" id="SM00345">
    <property type="entry name" value="HTH_GNTR"/>
    <property type="match status" value="1"/>
</dbReference>
<dbReference type="Pfam" id="PF07729">
    <property type="entry name" value="FCD"/>
    <property type="match status" value="1"/>
</dbReference>
<dbReference type="Gene3D" id="1.10.10.10">
    <property type="entry name" value="Winged helix-like DNA-binding domain superfamily/Winged helix DNA-binding domain"/>
    <property type="match status" value="1"/>
</dbReference>
<dbReference type="EMBL" id="WAGX01000004">
    <property type="protein sequence ID" value="KAB1440047.1"/>
    <property type="molecule type" value="Genomic_DNA"/>
</dbReference>
<dbReference type="InterPro" id="IPR011711">
    <property type="entry name" value="GntR_C"/>
</dbReference>
<dbReference type="InterPro" id="IPR000524">
    <property type="entry name" value="Tscrpt_reg_HTH_GntR"/>
</dbReference>
<accession>A0A7V7UD25</accession>
<dbReference type="CDD" id="cd07377">
    <property type="entry name" value="WHTH_GntR"/>
    <property type="match status" value="1"/>
</dbReference>
<evidence type="ECO:0000259" key="4">
    <source>
        <dbReference type="PROSITE" id="PS50949"/>
    </source>
</evidence>
<dbReference type="InterPro" id="IPR036388">
    <property type="entry name" value="WH-like_DNA-bd_sf"/>
</dbReference>
<proteinExistence type="predicted"/>
<dbReference type="PRINTS" id="PR00035">
    <property type="entry name" value="HTHGNTR"/>
</dbReference>
<keyword evidence="6" id="KW-1185">Reference proteome</keyword>
<dbReference type="Gene3D" id="1.20.120.530">
    <property type="entry name" value="GntR ligand-binding domain-like"/>
    <property type="match status" value="1"/>
</dbReference>
<feature type="domain" description="HTH gntR-type" evidence="4">
    <location>
        <begin position="14"/>
        <end position="81"/>
    </location>
</feature>
<evidence type="ECO:0000256" key="3">
    <source>
        <dbReference type="ARBA" id="ARBA00023163"/>
    </source>
</evidence>
<dbReference type="AlphaFoldDB" id="A0A7V7UD25"/>
<dbReference type="InterPro" id="IPR036390">
    <property type="entry name" value="WH_DNA-bd_sf"/>
</dbReference>
<name>A0A7V7UD25_9FIRM</name>
<comment type="caution">
    <text evidence="5">The sequence shown here is derived from an EMBL/GenBank/DDBJ whole genome shotgun (WGS) entry which is preliminary data.</text>
</comment>
<evidence type="ECO:0000313" key="6">
    <source>
        <dbReference type="Proteomes" id="UP000461768"/>
    </source>
</evidence>
<dbReference type="RefSeq" id="WP_151143247.1">
    <property type="nucleotide sequence ID" value="NZ_WAGX01000004.1"/>
</dbReference>
<sequence>MAIHELQNEVTDKYSLRGRVFNRIREDILAGKYKQKEELKETAIALDLGVSRTPVREALRQLELEGLVNIIPNKGAYVTGITAKDIKDIYIIRSLLEGLSARWATENITTEQIEELEEITYLFEFHAQRKHYEQVLELDNKFHEVIYKASNSKQLHHMLSDFHHYVQRVRKITLSSDTRVVKTNDEHKKIVEALREKNPDKAEVLANEHIMNTIKNISDYGLENILKQAEE</sequence>
<organism evidence="5 6">
    <name type="scientific">Candidatus Galacturonatibacter soehngenii</name>
    <dbReference type="NCBI Taxonomy" id="2307010"/>
    <lineage>
        <taxon>Bacteria</taxon>
        <taxon>Bacillati</taxon>
        <taxon>Bacillota</taxon>
        <taxon>Clostridia</taxon>
        <taxon>Lachnospirales</taxon>
        <taxon>Lachnospiraceae</taxon>
        <taxon>Candidatus Galacturonatibacter</taxon>
    </lineage>
</organism>
<dbReference type="Proteomes" id="UP000461768">
    <property type="component" value="Unassembled WGS sequence"/>
</dbReference>